<keyword evidence="7" id="KW-1185">Reference proteome</keyword>
<dbReference type="OrthoDB" id="1374157at2"/>
<dbReference type="PROSITE" id="PS50088">
    <property type="entry name" value="ANK_REPEAT"/>
    <property type="match status" value="2"/>
</dbReference>
<feature type="domain" description="Knr4/Smi1-like" evidence="4">
    <location>
        <begin position="9"/>
        <end position="130"/>
    </location>
</feature>
<dbReference type="PRINTS" id="PR01415">
    <property type="entry name" value="ANKYRIN"/>
</dbReference>
<dbReference type="RefSeq" id="WP_143388159.1">
    <property type="nucleotide sequence ID" value="NZ_VJZL01000013.1"/>
</dbReference>
<accession>A0A553BN13</accession>
<reference evidence="7 8" key="1">
    <citation type="submission" date="2019-07" db="EMBL/GenBank/DDBJ databases">
        <title>Novel species of Flavobacterium.</title>
        <authorList>
            <person name="Liu Q."/>
            <person name="Xin Y.-H."/>
        </authorList>
    </citation>
    <scope>NUCLEOTIDE SEQUENCE [LARGE SCALE GENOMIC DNA]</scope>
    <source>
        <strain evidence="5 7">GSP39</strain>
        <strain evidence="6 8">GSR22</strain>
    </source>
</reference>
<dbReference type="SMART" id="SM00860">
    <property type="entry name" value="SMI1_KNR4"/>
    <property type="match status" value="1"/>
</dbReference>
<dbReference type="PANTHER" id="PTHR24188:SF29">
    <property type="entry name" value="GH09064P"/>
    <property type="match status" value="1"/>
</dbReference>
<sequence>MKLKETFGNIDESEILNFEKNIGKQLPPEYRTFLIENNGGRPKPNIFKTLRGEYETDIQFFFGITKGNYDLQENFQRLKNHVPFEFIPIAVDSGGNRILLNLNTKEIYFFDSETEERYLISETFKNFIKGLYNLKEEQSELDKAIYSQNIFYFKSCLEKGEDIDNIVNEFNQTMVTVASLGGKLKLLKFFMENGAKYEMALFNASSNGHIEIVKYLLSKGANPNERDVTQNDDTALIQACFGGYLEIVKLLIKNGADINAKDINGQTALDKAYWSDNQELIGYLENEVYI</sequence>
<protein>
    <recommendedName>
        <fullName evidence="4">Knr4/Smi1-like domain-containing protein</fullName>
    </recommendedName>
</protein>
<organism evidence="6 8">
    <name type="scientific">Flavobacterium gawalongense</name>
    <dbReference type="NCBI Taxonomy" id="2594432"/>
    <lineage>
        <taxon>Bacteria</taxon>
        <taxon>Pseudomonadati</taxon>
        <taxon>Bacteroidota</taxon>
        <taxon>Flavobacteriia</taxon>
        <taxon>Flavobacteriales</taxon>
        <taxon>Flavobacteriaceae</taxon>
        <taxon>Flavobacterium</taxon>
    </lineage>
</organism>
<dbReference type="EMBL" id="VJZN01000022">
    <property type="protein sequence ID" value="TRX04874.1"/>
    <property type="molecule type" value="Genomic_DNA"/>
</dbReference>
<evidence type="ECO:0000256" key="2">
    <source>
        <dbReference type="ARBA" id="ARBA00023043"/>
    </source>
</evidence>
<comment type="caution">
    <text evidence="6">The sequence shown here is derived from an EMBL/GenBank/DDBJ whole genome shotgun (WGS) entry which is preliminary data.</text>
</comment>
<dbReference type="InterPro" id="IPR002110">
    <property type="entry name" value="Ankyrin_rpt"/>
</dbReference>
<evidence type="ECO:0000313" key="8">
    <source>
        <dbReference type="Proteomes" id="UP000318669"/>
    </source>
</evidence>
<gene>
    <name evidence="6" type="ORF">FNW11_09100</name>
    <name evidence="5" type="ORF">FNW12_12505</name>
</gene>
<evidence type="ECO:0000259" key="4">
    <source>
        <dbReference type="SMART" id="SM00860"/>
    </source>
</evidence>
<feature type="repeat" description="ANK" evidence="3">
    <location>
        <begin position="231"/>
        <end position="263"/>
    </location>
</feature>
<evidence type="ECO:0000256" key="3">
    <source>
        <dbReference type="PROSITE-ProRule" id="PRU00023"/>
    </source>
</evidence>
<dbReference type="PANTHER" id="PTHR24188">
    <property type="entry name" value="ANKYRIN REPEAT PROTEIN"/>
    <property type="match status" value="1"/>
</dbReference>
<evidence type="ECO:0000313" key="7">
    <source>
        <dbReference type="Proteomes" id="UP000318528"/>
    </source>
</evidence>
<evidence type="ECO:0000313" key="6">
    <source>
        <dbReference type="EMBL" id="TRX09650.1"/>
    </source>
</evidence>
<dbReference type="EMBL" id="VJZL01000013">
    <property type="protein sequence ID" value="TRX09650.1"/>
    <property type="molecule type" value="Genomic_DNA"/>
</dbReference>
<keyword evidence="1" id="KW-0677">Repeat</keyword>
<dbReference type="Proteomes" id="UP000318528">
    <property type="component" value="Unassembled WGS sequence"/>
</dbReference>
<dbReference type="Proteomes" id="UP000318669">
    <property type="component" value="Unassembled WGS sequence"/>
</dbReference>
<dbReference type="Pfam" id="PF12796">
    <property type="entry name" value="Ank_2"/>
    <property type="match status" value="1"/>
</dbReference>
<proteinExistence type="predicted"/>
<name>A0A553BN13_9FLAO</name>
<dbReference type="Gene3D" id="3.40.1580.10">
    <property type="entry name" value="SMI1/KNR4-like"/>
    <property type="match status" value="1"/>
</dbReference>
<dbReference type="InterPro" id="IPR036770">
    <property type="entry name" value="Ankyrin_rpt-contain_sf"/>
</dbReference>
<dbReference type="InterPro" id="IPR018958">
    <property type="entry name" value="Knr4/Smi1-like_dom"/>
</dbReference>
<dbReference type="SUPFAM" id="SSF160631">
    <property type="entry name" value="SMI1/KNR4-like"/>
    <property type="match status" value="1"/>
</dbReference>
<dbReference type="AlphaFoldDB" id="A0A553BN13"/>
<dbReference type="SUPFAM" id="SSF48403">
    <property type="entry name" value="Ankyrin repeat"/>
    <property type="match status" value="1"/>
</dbReference>
<dbReference type="Gene3D" id="1.25.40.20">
    <property type="entry name" value="Ankyrin repeat-containing domain"/>
    <property type="match status" value="1"/>
</dbReference>
<dbReference type="PROSITE" id="PS50297">
    <property type="entry name" value="ANK_REP_REGION"/>
    <property type="match status" value="2"/>
</dbReference>
<evidence type="ECO:0000313" key="5">
    <source>
        <dbReference type="EMBL" id="TRX04874.1"/>
    </source>
</evidence>
<dbReference type="InterPro" id="IPR037883">
    <property type="entry name" value="Knr4/Smi1-like_sf"/>
</dbReference>
<feature type="repeat" description="ANK" evidence="3">
    <location>
        <begin position="196"/>
        <end position="228"/>
    </location>
</feature>
<dbReference type="SMART" id="SM00248">
    <property type="entry name" value="ANK"/>
    <property type="match status" value="3"/>
</dbReference>
<evidence type="ECO:0000256" key="1">
    <source>
        <dbReference type="ARBA" id="ARBA00022737"/>
    </source>
</evidence>
<keyword evidence="2 3" id="KW-0040">ANK repeat</keyword>
<dbReference type="Pfam" id="PF09346">
    <property type="entry name" value="SMI1_KNR4"/>
    <property type="match status" value="1"/>
</dbReference>